<comment type="caution">
    <text evidence="4">The sequence shown here is derived from an EMBL/GenBank/DDBJ whole genome shotgun (WGS) entry which is preliminary data.</text>
</comment>
<evidence type="ECO:0000259" key="2">
    <source>
        <dbReference type="Pfam" id="PF06812"/>
    </source>
</evidence>
<sequence length="458" mass="51640">MFSRHLPVHAGQDPRAWSEYTQLRDELSKLTHPARPDVDWGRVEQLCVTLFRHNGTDLQTAAWFCCARLQRSGLPGLSEGLELIDSLITHQWSVMWPPQIPVRKDTLMWLSGHLMLSLRRFTLSHQDLLAVYRLEQQFRHLCDLLQRLELRQVSKMDALLHWMHAAVVRLENAKDAPLPAAVESSYLHTASAIPESTGQPYGNSDPVVLVVRDDGTQRITQTSILKRHRRGVWSGFAGGVAATLLLTALSAWGWQHWYDNLPETLIDTSLSPLPVVLSASEQGAMIEGNAAALQAQGRMATERTRQQLDVVAHLSPSWAQNYGFALVAQTQRLWPHQPETAALAKQWQQQVEANALPEARLQGWHQAMVQLQSLTEKLNSTDTQRGKYLTVSELKSSVFAITQTLSQNVPLEEQLRQLSQQKKENGNQPAAEQQAEQHLRQLQNRYVLITHADSGGHQ</sequence>
<protein>
    <recommendedName>
        <fullName evidence="6">Type VI secretion system ImpA family N-terminal domain-containing protein</fullName>
    </recommendedName>
</protein>
<keyword evidence="1" id="KW-0812">Transmembrane</keyword>
<evidence type="ECO:0000256" key="1">
    <source>
        <dbReference type="SAM" id="Phobius"/>
    </source>
</evidence>
<keyword evidence="1" id="KW-0472">Membrane</keyword>
<dbReference type="Pfam" id="PF06812">
    <property type="entry name" value="ImpA_N"/>
    <property type="match status" value="1"/>
</dbReference>
<feature type="domain" description="ImpA C-terminal" evidence="3">
    <location>
        <begin position="304"/>
        <end position="448"/>
    </location>
</feature>
<dbReference type="InterPro" id="IPR021069">
    <property type="entry name" value="ImpA_C"/>
</dbReference>
<dbReference type="Pfam" id="PF12486">
    <property type="entry name" value="VasL"/>
    <property type="match status" value="1"/>
</dbReference>
<dbReference type="PANTHER" id="PTHR37024:SF5">
    <property type="entry name" value="IMPA N-TERMINAL DOMAIN-CONTAINING PROTEIN"/>
    <property type="match status" value="1"/>
</dbReference>
<feature type="transmembrane region" description="Helical" evidence="1">
    <location>
        <begin position="232"/>
        <end position="254"/>
    </location>
</feature>
<accession>A0A5C7BZT7</accession>
<dbReference type="AlphaFoldDB" id="A0A5C7BZT7"/>
<dbReference type="PANTHER" id="PTHR37024">
    <property type="entry name" value="TYPE VI SECRETION SYSTEM DUF2094 AND IMPA-RELATED DOMAIN PROTEIN"/>
    <property type="match status" value="1"/>
</dbReference>
<name>A0A5C7BZT7_SERMA</name>
<evidence type="ECO:0000259" key="3">
    <source>
        <dbReference type="Pfam" id="PF12486"/>
    </source>
</evidence>
<evidence type="ECO:0008006" key="6">
    <source>
        <dbReference type="Google" id="ProtNLM"/>
    </source>
</evidence>
<dbReference type="InterPro" id="IPR010657">
    <property type="entry name" value="ImpA_N"/>
</dbReference>
<evidence type="ECO:0000313" key="4">
    <source>
        <dbReference type="EMBL" id="TXE26738.1"/>
    </source>
</evidence>
<dbReference type="Proteomes" id="UP000321126">
    <property type="component" value="Unassembled WGS sequence"/>
</dbReference>
<feature type="domain" description="ImpA N-terminal" evidence="2">
    <location>
        <begin position="10"/>
        <end position="106"/>
    </location>
</feature>
<dbReference type="EMBL" id="VOUQ01000020">
    <property type="protein sequence ID" value="TXE26738.1"/>
    <property type="molecule type" value="Genomic_DNA"/>
</dbReference>
<gene>
    <name evidence="4" type="ORF">FOT62_23000</name>
</gene>
<keyword evidence="1" id="KW-1133">Transmembrane helix</keyword>
<dbReference type="RefSeq" id="WP_147882662.1">
    <property type="nucleotide sequence ID" value="NZ_VOUQ01000020.1"/>
</dbReference>
<proteinExistence type="predicted"/>
<organism evidence="4 5">
    <name type="scientific">Serratia marcescens</name>
    <dbReference type="NCBI Taxonomy" id="615"/>
    <lineage>
        <taxon>Bacteria</taxon>
        <taxon>Pseudomonadati</taxon>
        <taxon>Pseudomonadota</taxon>
        <taxon>Gammaproteobacteria</taxon>
        <taxon>Enterobacterales</taxon>
        <taxon>Yersiniaceae</taxon>
        <taxon>Serratia</taxon>
    </lineage>
</organism>
<reference evidence="4 5" key="1">
    <citation type="submission" date="2019-07" db="EMBL/GenBank/DDBJ databases">
        <title>Serratia strains were isolated from fresh produce.</title>
        <authorList>
            <person name="Cho G.-S."/>
            <person name="Stein M."/>
            <person name="Lee W."/>
            <person name="Suh S.H."/>
            <person name="Franz C.M.A.P."/>
        </authorList>
    </citation>
    <scope>NUCLEOTIDE SEQUENCE [LARGE SCALE GENOMIC DNA]</scope>
    <source>
        <strain evidence="4 5">S16</strain>
    </source>
</reference>
<evidence type="ECO:0000313" key="5">
    <source>
        <dbReference type="Proteomes" id="UP000321126"/>
    </source>
</evidence>